<comment type="caution">
    <text evidence="1">The sequence shown here is derived from an EMBL/GenBank/DDBJ whole genome shotgun (WGS) entry which is preliminary data.</text>
</comment>
<dbReference type="AlphaFoldDB" id="A0AAV7VE02"/>
<reference evidence="1" key="1">
    <citation type="journal article" date="2022" name="bioRxiv">
        <title>Sequencing and chromosome-scale assembly of the giantPleurodeles waltlgenome.</title>
        <authorList>
            <person name="Brown T."/>
            <person name="Elewa A."/>
            <person name="Iarovenko S."/>
            <person name="Subramanian E."/>
            <person name="Araus A.J."/>
            <person name="Petzold A."/>
            <person name="Susuki M."/>
            <person name="Suzuki K.-i.T."/>
            <person name="Hayashi T."/>
            <person name="Toyoda A."/>
            <person name="Oliveira C."/>
            <person name="Osipova E."/>
            <person name="Leigh N.D."/>
            <person name="Simon A."/>
            <person name="Yun M.H."/>
        </authorList>
    </citation>
    <scope>NUCLEOTIDE SEQUENCE</scope>
    <source>
        <strain evidence="1">20211129_DDA</strain>
        <tissue evidence="1">Liver</tissue>
    </source>
</reference>
<evidence type="ECO:0000313" key="2">
    <source>
        <dbReference type="Proteomes" id="UP001066276"/>
    </source>
</evidence>
<dbReference type="Proteomes" id="UP001066276">
    <property type="component" value="Chromosome 2_1"/>
</dbReference>
<evidence type="ECO:0000313" key="1">
    <source>
        <dbReference type="EMBL" id="KAJ1198413.1"/>
    </source>
</evidence>
<accession>A0AAV7VE02</accession>
<name>A0AAV7VE02_PLEWA</name>
<protein>
    <recommendedName>
        <fullName evidence="3">Reverse transcriptase domain-containing protein</fullName>
    </recommendedName>
</protein>
<organism evidence="1 2">
    <name type="scientific">Pleurodeles waltl</name>
    <name type="common">Iberian ribbed newt</name>
    <dbReference type="NCBI Taxonomy" id="8319"/>
    <lineage>
        <taxon>Eukaryota</taxon>
        <taxon>Metazoa</taxon>
        <taxon>Chordata</taxon>
        <taxon>Craniata</taxon>
        <taxon>Vertebrata</taxon>
        <taxon>Euteleostomi</taxon>
        <taxon>Amphibia</taxon>
        <taxon>Batrachia</taxon>
        <taxon>Caudata</taxon>
        <taxon>Salamandroidea</taxon>
        <taxon>Salamandridae</taxon>
        <taxon>Pleurodelinae</taxon>
        <taxon>Pleurodeles</taxon>
    </lineage>
</organism>
<keyword evidence="2" id="KW-1185">Reference proteome</keyword>
<sequence length="142" mass="15555">MCYGGPKTGHRLKEDGGCGSLRKPILRRPLLTAARLHSMLLLGSMGHTERIPPPVLDVGAPGAPCRYDVDGKCTDPIKMIRGVRQGCVPAPFPFCLYFNDPDIWLKDEEVDSPRVGNKKLFALLYADDCVLMSRTGVGLQNC</sequence>
<evidence type="ECO:0008006" key="3">
    <source>
        <dbReference type="Google" id="ProtNLM"/>
    </source>
</evidence>
<gene>
    <name evidence="1" type="ORF">NDU88_002254</name>
</gene>
<proteinExistence type="predicted"/>
<dbReference type="EMBL" id="JANPWB010000003">
    <property type="protein sequence ID" value="KAJ1198413.1"/>
    <property type="molecule type" value="Genomic_DNA"/>
</dbReference>